<evidence type="ECO:0000259" key="8">
    <source>
        <dbReference type="SMART" id="SM00382"/>
    </source>
</evidence>
<evidence type="ECO:0000256" key="4">
    <source>
        <dbReference type="ARBA" id="ARBA00022741"/>
    </source>
</evidence>
<dbReference type="InterPro" id="IPR020591">
    <property type="entry name" value="Chromosome_initiator_DnaA-like"/>
</dbReference>
<dbReference type="InterPro" id="IPR027417">
    <property type="entry name" value="P-loop_NTPase"/>
</dbReference>
<dbReference type="GO" id="GO:0003688">
    <property type="term" value="F:DNA replication origin binding"/>
    <property type="evidence" value="ECO:0007669"/>
    <property type="project" value="InterPro"/>
</dbReference>
<dbReference type="Gene3D" id="1.10.8.60">
    <property type="match status" value="1"/>
</dbReference>
<evidence type="ECO:0000313" key="10">
    <source>
        <dbReference type="EMBL" id="SVC31917.1"/>
    </source>
</evidence>
<dbReference type="GO" id="GO:0006270">
    <property type="term" value="P:DNA replication initiation"/>
    <property type="evidence" value="ECO:0007669"/>
    <property type="project" value="InterPro"/>
</dbReference>
<dbReference type="Gene3D" id="3.40.50.300">
    <property type="entry name" value="P-loop containing nucleotide triphosphate hydrolases"/>
    <property type="match status" value="1"/>
</dbReference>
<dbReference type="InterPro" id="IPR010921">
    <property type="entry name" value="Trp_repressor/repl_initiator"/>
</dbReference>
<evidence type="ECO:0000259" key="9">
    <source>
        <dbReference type="SMART" id="SM00760"/>
    </source>
</evidence>
<accession>A0A382LA06</accession>
<dbReference type="SUPFAM" id="SSF48295">
    <property type="entry name" value="TrpR-like"/>
    <property type="match status" value="1"/>
</dbReference>
<dbReference type="SMART" id="SM00382">
    <property type="entry name" value="AAA"/>
    <property type="match status" value="1"/>
</dbReference>
<dbReference type="GO" id="GO:0005886">
    <property type="term" value="C:plasma membrane"/>
    <property type="evidence" value="ECO:0007669"/>
    <property type="project" value="TreeGrafter"/>
</dbReference>
<evidence type="ECO:0000256" key="5">
    <source>
        <dbReference type="ARBA" id="ARBA00022840"/>
    </source>
</evidence>
<dbReference type="GO" id="GO:0005524">
    <property type="term" value="F:ATP binding"/>
    <property type="evidence" value="ECO:0007669"/>
    <property type="project" value="UniProtKB-KW"/>
</dbReference>
<dbReference type="GO" id="GO:0006275">
    <property type="term" value="P:regulation of DNA replication"/>
    <property type="evidence" value="ECO:0007669"/>
    <property type="project" value="InterPro"/>
</dbReference>
<name>A0A382LA06_9ZZZZ</name>
<evidence type="ECO:0000256" key="6">
    <source>
        <dbReference type="ARBA" id="ARBA00023121"/>
    </source>
</evidence>
<keyword evidence="2" id="KW-0963">Cytoplasm</keyword>
<evidence type="ECO:0000256" key="2">
    <source>
        <dbReference type="ARBA" id="ARBA00022490"/>
    </source>
</evidence>
<dbReference type="FunFam" id="3.40.50.300:FF:000668">
    <property type="entry name" value="Chromosomal replication initiator protein DnaA"/>
    <property type="match status" value="1"/>
</dbReference>
<dbReference type="HAMAP" id="MF_00377">
    <property type="entry name" value="DnaA_bact"/>
    <property type="match status" value="1"/>
</dbReference>
<dbReference type="NCBIfam" id="TIGR00362">
    <property type="entry name" value="DnaA"/>
    <property type="match status" value="1"/>
</dbReference>
<keyword evidence="6" id="KW-0446">Lipid-binding</keyword>
<sequence>QFTFSKKNKITSIENSPLNYNRFRPNNRFDNFIVGESNELAYTAAKKICAQSAHYNPLFIYSSVGMGKTHLLNAIGLEVGNSKKVMFISAERFMYHFVKSIKNNEMVKFKDFFREANIFIIDDIQFVNGKEAMQEEFFHTFNALIERGSQIIISSDRPPSDLDRIQERIRSRMSGGLVIDIQPPDLDLRIKILKSKFEEIKINFKENYDLSDEVIKFLASEVKSNIREMVGALNRVLAFTKINTKSPNIYECKKILKNFINSNTKAINVEHIQNLVASYFNLNIQELLSPRRSRSLARPRQIAMYLAKQHTTNSLPDIGRKFSNRDHTTVIHAVKKIDELIKKDNDIRQNVIELKKKLL</sequence>
<dbReference type="Pfam" id="PF08299">
    <property type="entry name" value="Bac_DnaA_C"/>
    <property type="match status" value="1"/>
</dbReference>
<reference evidence="10" key="1">
    <citation type="submission" date="2018-05" db="EMBL/GenBank/DDBJ databases">
        <authorList>
            <person name="Lanie J.A."/>
            <person name="Ng W.-L."/>
            <person name="Kazmierczak K.M."/>
            <person name="Andrzejewski T.M."/>
            <person name="Davidsen T.M."/>
            <person name="Wayne K.J."/>
            <person name="Tettelin H."/>
            <person name="Glass J.I."/>
            <person name="Rusch D."/>
            <person name="Podicherti R."/>
            <person name="Tsui H.-C.T."/>
            <person name="Winkler M.E."/>
        </authorList>
    </citation>
    <scope>NUCLEOTIDE SEQUENCE</scope>
</reference>
<dbReference type="Gene3D" id="1.10.1750.10">
    <property type="match status" value="1"/>
</dbReference>
<dbReference type="InterPro" id="IPR013317">
    <property type="entry name" value="DnaA_dom"/>
</dbReference>
<dbReference type="Pfam" id="PF00308">
    <property type="entry name" value="Bac_DnaA"/>
    <property type="match status" value="1"/>
</dbReference>
<keyword evidence="3" id="KW-0235">DNA replication</keyword>
<proteinExistence type="inferred from homology"/>
<keyword evidence="7" id="KW-0238">DNA-binding</keyword>
<dbReference type="SUPFAM" id="SSF52540">
    <property type="entry name" value="P-loop containing nucleoside triphosphate hydrolases"/>
    <property type="match status" value="1"/>
</dbReference>
<protein>
    <recommendedName>
        <fullName evidence="11">Chromosomal replication initiator protein DnaA</fullName>
    </recommendedName>
</protein>
<keyword evidence="4" id="KW-0547">Nucleotide-binding</keyword>
<feature type="domain" description="Chromosomal replication initiator DnaA C-terminal" evidence="9">
    <location>
        <begin position="268"/>
        <end position="337"/>
    </location>
</feature>
<feature type="domain" description="AAA+ ATPase" evidence="8">
    <location>
        <begin position="54"/>
        <end position="185"/>
    </location>
</feature>
<dbReference type="PROSITE" id="PS01008">
    <property type="entry name" value="DNAA"/>
    <property type="match status" value="1"/>
</dbReference>
<dbReference type="PRINTS" id="PR00051">
    <property type="entry name" value="DNAA"/>
</dbReference>
<dbReference type="EMBL" id="UINC01084876">
    <property type="protein sequence ID" value="SVC31917.1"/>
    <property type="molecule type" value="Genomic_DNA"/>
</dbReference>
<organism evidence="10">
    <name type="scientific">marine metagenome</name>
    <dbReference type="NCBI Taxonomy" id="408172"/>
    <lineage>
        <taxon>unclassified sequences</taxon>
        <taxon>metagenomes</taxon>
        <taxon>ecological metagenomes</taxon>
    </lineage>
</organism>
<dbReference type="InterPro" id="IPR001957">
    <property type="entry name" value="Chromosome_initiator_DnaA"/>
</dbReference>
<dbReference type="GO" id="GO:0008289">
    <property type="term" value="F:lipid binding"/>
    <property type="evidence" value="ECO:0007669"/>
    <property type="project" value="UniProtKB-KW"/>
</dbReference>
<gene>
    <name evidence="10" type="ORF">METZ01_LOCUS284771</name>
</gene>
<evidence type="ECO:0000256" key="1">
    <source>
        <dbReference type="ARBA" id="ARBA00006583"/>
    </source>
</evidence>
<keyword evidence="5" id="KW-0067">ATP-binding</keyword>
<dbReference type="PANTHER" id="PTHR30050">
    <property type="entry name" value="CHROMOSOMAL REPLICATION INITIATOR PROTEIN DNAA"/>
    <property type="match status" value="1"/>
</dbReference>
<comment type="similarity">
    <text evidence="1">Belongs to the DnaA family.</text>
</comment>
<dbReference type="CDD" id="cd06571">
    <property type="entry name" value="Bac_DnaA_C"/>
    <property type="match status" value="1"/>
</dbReference>
<dbReference type="InterPro" id="IPR013159">
    <property type="entry name" value="DnaA_C"/>
</dbReference>
<dbReference type="SMART" id="SM00760">
    <property type="entry name" value="Bac_DnaA_C"/>
    <property type="match status" value="1"/>
</dbReference>
<dbReference type="CDD" id="cd00009">
    <property type="entry name" value="AAA"/>
    <property type="match status" value="1"/>
</dbReference>
<feature type="non-terminal residue" evidence="10">
    <location>
        <position position="1"/>
    </location>
</feature>
<dbReference type="InterPro" id="IPR003593">
    <property type="entry name" value="AAA+_ATPase"/>
</dbReference>
<evidence type="ECO:0008006" key="11">
    <source>
        <dbReference type="Google" id="ProtNLM"/>
    </source>
</evidence>
<evidence type="ECO:0000256" key="3">
    <source>
        <dbReference type="ARBA" id="ARBA00022705"/>
    </source>
</evidence>
<dbReference type="InterPro" id="IPR018312">
    <property type="entry name" value="Chromosome_initiator_DnaA_CS"/>
</dbReference>
<dbReference type="AlphaFoldDB" id="A0A382LA06"/>
<dbReference type="PANTHER" id="PTHR30050:SF2">
    <property type="entry name" value="CHROMOSOMAL REPLICATION INITIATOR PROTEIN DNAA"/>
    <property type="match status" value="1"/>
</dbReference>
<evidence type="ECO:0000256" key="7">
    <source>
        <dbReference type="ARBA" id="ARBA00023125"/>
    </source>
</evidence>